<dbReference type="EMBL" id="KP202158">
    <property type="protein sequence ID" value="AJD81875.1"/>
    <property type="molecule type" value="Genomic_DNA"/>
</dbReference>
<keyword evidence="4" id="KW-1185">Reference proteome</keyword>
<dbReference type="RefSeq" id="YP_009200304.1">
    <property type="nucleotide sequence ID" value="NC_028820.1"/>
</dbReference>
<feature type="domain" description="Nuclease associated modular" evidence="2">
    <location>
        <begin position="58"/>
        <end position="74"/>
    </location>
</feature>
<reference evidence="3 4" key="1">
    <citation type="submission" date="2014-11" db="EMBL/GenBank/DDBJ databases">
        <title>Complete genome sequence of vB_YenM_TG1, a broad host range bacteriophage which infects Yersinia enterocolitica.</title>
        <authorList>
            <person name="Leon-Velarde C.G."/>
            <person name="Kropinski A.M."/>
            <person name="Chen S."/>
            <person name="Griffiths M.W."/>
            <person name="Odumeru J.A."/>
        </authorList>
    </citation>
    <scope>NUCLEOTIDE SEQUENCE [LARGE SCALE GENOMIC DNA]</scope>
</reference>
<dbReference type="Proteomes" id="UP000031805">
    <property type="component" value="Segment"/>
</dbReference>
<sequence>MERIKTGKIIRLKCGNYEDYDGVTKGKSVFKNTIAGAIKMLDVNDIKVLNGGYVGITKNVKLSEAHKSKISNASKGSNNGFYNKTHSLESKNKISDRNKGKKRSQEVKDAMSKIRKGVPKSDEHKRKIGRKNLISLKHPVTLDTVRIDKSLKEKYVKMGYLNAFAIKMMNTPMIICPYCNKESKLEKFMNDKHFNNCKEFK</sequence>
<keyword evidence="3" id="KW-0540">Nuclease</keyword>
<feature type="domain" description="Nuclease associated modular" evidence="2">
    <location>
        <begin position="99"/>
        <end position="115"/>
    </location>
</feature>
<dbReference type="GeneID" id="26627366"/>
<dbReference type="SMART" id="SM00496">
    <property type="entry name" value="IENR2"/>
    <property type="match status" value="4"/>
</dbReference>
<dbReference type="InterPro" id="IPR003611">
    <property type="entry name" value="NUMOD3"/>
</dbReference>
<feature type="domain" description="Nuclease associated modular" evidence="2">
    <location>
        <begin position="82"/>
        <end position="98"/>
    </location>
</feature>
<protein>
    <submittedName>
        <fullName evidence="3">GIY-YIG homing endonuclease</fullName>
    </submittedName>
</protein>
<proteinExistence type="predicted"/>
<feature type="compositionally biased region" description="Basic and acidic residues" evidence="1">
    <location>
        <begin position="86"/>
        <end position="112"/>
    </location>
</feature>
<gene>
    <name evidence="3" type="ORF">YenMTG1_043</name>
</gene>
<dbReference type="SUPFAM" id="SSF64496">
    <property type="entry name" value="DNA-binding domain of intron-encoded endonucleases"/>
    <property type="match status" value="1"/>
</dbReference>
<feature type="region of interest" description="Disordered" evidence="1">
    <location>
        <begin position="71"/>
        <end position="125"/>
    </location>
</feature>
<evidence type="ECO:0000313" key="4">
    <source>
        <dbReference type="Proteomes" id="UP000031805"/>
    </source>
</evidence>
<feature type="compositionally biased region" description="Polar residues" evidence="1">
    <location>
        <begin position="71"/>
        <end position="85"/>
    </location>
</feature>
<evidence type="ECO:0000259" key="2">
    <source>
        <dbReference type="SMART" id="SM00496"/>
    </source>
</evidence>
<dbReference type="KEGG" id="vg:26627366"/>
<feature type="domain" description="Nuclease associated modular" evidence="2">
    <location>
        <begin position="116"/>
        <end position="132"/>
    </location>
</feature>
<evidence type="ECO:0000313" key="3">
    <source>
        <dbReference type="EMBL" id="AJD81875.1"/>
    </source>
</evidence>
<evidence type="ECO:0000256" key="1">
    <source>
        <dbReference type="SAM" id="MobiDB-lite"/>
    </source>
</evidence>
<accession>A0A0B5A2I3</accession>
<keyword evidence="3" id="KW-0255">Endonuclease</keyword>
<dbReference type="Pfam" id="PF07460">
    <property type="entry name" value="NUMOD3"/>
    <property type="match status" value="1"/>
</dbReference>
<dbReference type="GO" id="GO:0004519">
    <property type="term" value="F:endonuclease activity"/>
    <property type="evidence" value="ECO:0007669"/>
    <property type="project" value="UniProtKB-KW"/>
</dbReference>
<keyword evidence="3" id="KW-0378">Hydrolase</keyword>
<organism evidence="3 4">
    <name type="scientific">Yersinia phage vB_YenM_TG1</name>
    <dbReference type="NCBI Taxonomy" id="1589265"/>
    <lineage>
        <taxon>Viruses</taxon>
        <taxon>Duplodnaviria</taxon>
        <taxon>Heunggongvirae</taxon>
        <taxon>Uroviricota</taxon>
        <taxon>Caudoviricetes</taxon>
        <taxon>Pantevenvirales</taxon>
        <taxon>Straboviridae</taxon>
        <taxon>Tevenvirinae</taxon>
        <taxon>Tegunavirus</taxon>
        <taxon>Tegunavirus yenmtg1</taxon>
    </lineage>
</organism>
<dbReference type="GO" id="GO:0003677">
    <property type="term" value="F:DNA binding"/>
    <property type="evidence" value="ECO:0007669"/>
    <property type="project" value="InterPro"/>
</dbReference>
<name>A0A0B5A2I3_9CAUD</name>